<dbReference type="PANTHER" id="PTHR23235">
    <property type="entry name" value="KRUEPPEL-LIKE TRANSCRIPTION FACTOR"/>
    <property type="match status" value="1"/>
</dbReference>
<keyword evidence="3 5" id="KW-0863">Zinc-finger</keyword>
<feature type="region of interest" description="Disordered" evidence="6">
    <location>
        <begin position="294"/>
        <end position="313"/>
    </location>
</feature>
<proteinExistence type="predicted"/>
<dbReference type="AlphaFoldDB" id="A0A081N8T1"/>
<dbReference type="RefSeq" id="WP_034874969.1">
    <property type="nucleotide sequence ID" value="NZ_JOKG01000002.1"/>
</dbReference>
<evidence type="ECO:0000259" key="8">
    <source>
        <dbReference type="PROSITE" id="PS50835"/>
    </source>
</evidence>
<feature type="domain" description="C2H2-type" evidence="7">
    <location>
        <begin position="460"/>
        <end position="489"/>
    </location>
</feature>
<name>A0A081N8T1_9GAMM</name>
<dbReference type="InterPro" id="IPR013087">
    <property type="entry name" value="Znf_C2H2_type"/>
</dbReference>
<dbReference type="InterPro" id="IPR007110">
    <property type="entry name" value="Ig-like_dom"/>
</dbReference>
<evidence type="ECO:0000259" key="7">
    <source>
        <dbReference type="PROSITE" id="PS50157"/>
    </source>
</evidence>
<evidence type="ECO:0000256" key="4">
    <source>
        <dbReference type="ARBA" id="ARBA00022833"/>
    </source>
</evidence>
<dbReference type="FunFam" id="3.30.160.60:FF:000125">
    <property type="entry name" value="Putative zinc finger protein 143"/>
    <property type="match status" value="4"/>
</dbReference>
<feature type="compositionally biased region" description="Polar residues" evidence="6">
    <location>
        <begin position="294"/>
        <end position="311"/>
    </location>
</feature>
<feature type="domain" description="Ig-like" evidence="8">
    <location>
        <begin position="133"/>
        <end position="279"/>
    </location>
</feature>
<evidence type="ECO:0000313" key="10">
    <source>
        <dbReference type="Proteomes" id="UP000028006"/>
    </source>
</evidence>
<dbReference type="SUPFAM" id="SSF57667">
    <property type="entry name" value="beta-beta-alpha zinc fingers"/>
    <property type="match status" value="4"/>
</dbReference>
<evidence type="ECO:0008006" key="11">
    <source>
        <dbReference type="Google" id="ProtNLM"/>
    </source>
</evidence>
<dbReference type="FunFam" id="3.30.160.60:FF:000072">
    <property type="entry name" value="zinc finger protein 143 isoform X1"/>
    <property type="match status" value="1"/>
</dbReference>
<dbReference type="GO" id="GO:0000981">
    <property type="term" value="F:DNA-binding transcription factor activity, RNA polymerase II-specific"/>
    <property type="evidence" value="ECO:0007669"/>
    <property type="project" value="TreeGrafter"/>
</dbReference>
<keyword evidence="10" id="KW-1185">Reference proteome</keyword>
<dbReference type="GO" id="GO:0000978">
    <property type="term" value="F:RNA polymerase II cis-regulatory region sequence-specific DNA binding"/>
    <property type="evidence" value="ECO:0007669"/>
    <property type="project" value="TreeGrafter"/>
</dbReference>
<organism evidence="9 10">
    <name type="scientific">Endozoicomonas montiporae</name>
    <dbReference type="NCBI Taxonomy" id="1027273"/>
    <lineage>
        <taxon>Bacteria</taxon>
        <taxon>Pseudomonadati</taxon>
        <taxon>Pseudomonadota</taxon>
        <taxon>Gammaproteobacteria</taxon>
        <taxon>Oceanospirillales</taxon>
        <taxon>Endozoicomonadaceae</taxon>
        <taxon>Endozoicomonas</taxon>
    </lineage>
</organism>
<feature type="domain" description="C2H2-type" evidence="7">
    <location>
        <begin position="343"/>
        <end position="372"/>
    </location>
</feature>
<sequence>MIVELELEQNADSPSQNFSIKPELNTLPAMQMIDMGSLQSKPTEIISTNSYSVPDTPPDDKPYSPRGYWERPKKVVKSVSWELLYVSNEVIGYKLLLAFQEDSYQPQPFSWIPVVATIVVGWLSTTYWNLEAPMFTQLDQQEIHANHELQIITLPAGGGDSNTTCVTSGVTGSGLTSRKYPSGFYYQSAATWVRDGTNDGEGDEPHEPWHSRCETVRCPTCNGLCELRPRVNPPDDLNSQEQPLLLMTHCRPDPDGSFACSVNAEPQTEGQKSNPHPLNNMHPARFDTVLSAADSTTQTLEKSPPATSGSRNRYKCGHEGCNKQFRSKPGLKGHLRTHTGELFKCDHEGCDKEYQYEKDLKGHLRTHTGELFKCDHEGCDKEYQYEKDLKGHLRTHTGELFKCDHEGCDKEYQSEIELKKHQSIIHNGEFVKCDHDGCNRQFQSEKGLKGHQRTHTGELFKCDHEGCDKAYQYKSGLKEHRRTHTGEPSAKRQRTDGEKDNDGKN</sequence>
<evidence type="ECO:0000256" key="3">
    <source>
        <dbReference type="ARBA" id="ARBA00022771"/>
    </source>
</evidence>
<feature type="domain" description="C2H2-type" evidence="7">
    <location>
        <begin position="372"/>
        <end position="401"/>
    </location>
</feature>
<feature type="region of interest" description="Disordered" evidence="6">
    <location>
        <begin position="477"/>
        <end position="505"/>
    </location>
</feature>
<feature type="domain" description="C2H2-type" evidence="7">
    <location>
        <begin position="431"/>
        <end position="460"/>
    </location>
</feature>
<dbReference type="GO" id="GO:0008270">
    <property type="term" value="F:zinc ion binding"/>
    <property type="evidence" value="ECO:0007669"/>
    <property type="project" value="UniProtKB-KW"/>
</dbReference>
<evidence type="ECO:0000256" key="1">
    <source>
        <dbReference type="ARBA" id="ARBA00022723"/>
    </source>
</evidence>
<reference evidence="9 10" key="1">
    <citation type="submission" date="2014-06" db="EMBL/GenBank/DDBJ databases">
        <title>Whole Genome Sequences of Three Symbiotic Endozoicomonas Bacteria.</title>
        <authorList>
            <person name="Neave M.J."/>
            <person name="Apprill A."/>
            <person name="Voolstra C.R."/>
        </authorList>
    </citation>
    <scope>NUCLEOTIDE SEQUENCE [LARGE SCALE GENOMIC DNA]</scope>
    <source>
        <strain evidence="9 10">LMG 24815</strain>
    </source>
</reference>
<gene>
    <name evidence="9" type="ORF">GZ77_11330</name>
</gene>
<dbReference type="Pfam" id="PF13912">
    <property type="entry name" value="zf-C2H2_6"/>
    <property type="match status" value="3"/>
</dbReference>
<dbReference type="PROSITE" id="PS50835">
    <property type="entry name" value="IG_LIKE"/>
    <property type="match status" value="1"/>
</dbReference>
<dbReference type="SMART" id="SM00355">
    <property type="entry name" value="ZnF_C2H2"/>
    <property type="match status" value="6"/>
</dbReference>
<dbReference type="Gene3D" id="3.30.160.60">
    <property type="entry name" value="Classic Zinc Finger"/>
    <property type="match status" value="6"/>
</dbReference>
<dbReference type="EMBL" id="JOKG01000002">
    <property type="protein sequence ID" value="KEQ14854.1"/>
    <property type="molecule type" value="Genomic_DNA"/>
</dbReference>
<comment type="caution">
    <text evidence="9">The sequence shown here is derived from an EMBL/GenBank/DDBJ whole genome shotgun (WGS) entry which is preliminary data.</text>
</comment>
<evidence type="ECO:0000256" key="5">
    <source>
        <dbReference type="PROSITE-ProRule" id="PRU00042"/>
    </source>
</evidence>
<keyword evidence="2" id="KW-0677">Repeat</keyword>
<dbReference type="PROSITE" id="PS00028">
    <property type="entry name" value="ZINC_FINGER_C2H2_1"/>
    <property type="match status" value="6"/>
</dbReference>
<dbReference type="PANTHER" id="PTHR23235:SF142">
    <property type="entry name" value="ZINC FINGER PROTEIN 384"/>
    <property type="match status" value="1"/>
</dbReference>
<evidence type="ECO:0000256" key="6">
    <source>
        <dbReference type="SAM" id="MobiDB-lite"/>
    </source>
</evidence>
<accession>A0A081N8T1</accession>
<dbReference type="Proteomes" id="UP000028006">
    <property type="component" value="Unassembled WGS sequence"/>
</dbReference>
<feature type="domain" description="C2H2-type" evidence="7">
    <location>
        <begin position="401"/>
        <end position="431"/>
    </location>
</feature>
<dbReference type="InterPro" id="IPR036236">
    <property type="entry name" value="Znf_C2H2_sf"/>
</dbReference>
<evidence type="ECO:0000256" key="2">
    <source>
        <dbReference type="ARBA" id="ARBA00022737"/>
    </source>
</evidence>
<evidence type="ECO:0000313" key="9">
    <source>
        <dbReference type="EMBL" id="KEQ14854.1"/>
    </source>
</evidence>
<feature type="compositionally biased region" description="Basic and acidic residues" evidence="6">
    <location>
        <begin position="489"/>
        <end position="505"/>
    </location>
</feature>
<keyword evidence="4" id="KW-0862">Zinc</keyword>
<protein>
    <recommendedName>
        <fullName evidence="11">C2H2-type domain-containing protein</fullName>
    </recommendedName>
</protein>
<dbReference type="PROSITE" id="PS50157">
    <property type="entry name" value="ZINC_FINGER_C2H2_2"/>
    <property type="match status" value="6"/>
</dbReference>
<feature type="domain" description="C2H2-type" evidence="7">
    <location>
        <begin position="314"/>
        <end position="343"/>
    </location>
</feature>
<keyword evidence="1" id="KW-0479">Metal-binding</keyword>
<dbReference type="Pfam" id="PF00096">
    <property type="entry name" value="zf-C2H2"/>
    <property type="match status" value="2"/>
</dbReference>